<proteinExistence type="predicted"/>
<dbReference type="GO" id="GO:0005524">
    <property type="term" value="F:ATP binding"/>
    <property type="evidence" value="ECO:0007669"/>
    <property type="project" value="TreeGrafter"/>
</dbReference>
<dbReference type="InterPro" id="IPR027417">
    <property type="entry name" value="P-loop_NTPase"/>
</dbReference>
<protein>
    <recommendedName>
        <fullName evidence="1">AAA domain-containing protein</fullName>
    </recommendedName>
</protein>
<sequence>MVSVLVAAVSPIMESIDQILRQLPFVSIAGSTDSIREAVDIASVEPLNALIIDESLLSDSWGLQERLGQLSCPLILVINRPSAESTRRALAIHAVDVMTREALISLLPTLLKSLDKNEENVTSLHRIIGVYSAKGGVGKTTLAVNLAWSLARLSERPTALVDLDLQFGDIGPMVHDRPDVTIRELVEGSPKQVEEDKLSRSLIAVDGLPLNLLLAPLHPQYADLVESHHVKDILTQLRASHAFTICDLSAALSDQNLSAMDLADVLVMVATPDMITLRNVARSLKVLQTLYPEPGKIRVAINRAGTGINPEDIRQLLPIPVSYWMPSGGVTPVRSANTGKPLVVVDPSNPLAISIENIAKSFLEEFEGASRRTVRKDLS</sequence>
<dbReference type="InterPro" id="IPR025669">
    <property type="entry name" value="AAA_dom"/>
</dbReference>
<dbReference type="SUPFAM" id="SSF52540">
    <property type="entry name" value="P-loop containing nucleoside triphosphate hydrolases"/>
    <property type="match status" value="1"/>
</dbReference>
<name>A0A2T2WW95_SULTH</name>
<dbReference type="Proteomes" id="UP000242705">
    <property type="component" value="Unassembled WGS sequence"/>
</dbReference>
<dbReference type="GO" id="GO:0009898">
    <property type="term" value="C:cytoplasmic side of plasma membrane"/>
    <property type="evidence" value="ECO:0007669"/>
    <property type="project" value="TreeGrafter"/>
</dbReference>
<dbReference type="GO" id="GO:0051782">
    <property type="term" value="P:negative regulation of cell division"/>
    <property type="evidence" value="ECO:0007669"/>
    <property type="project" value="TreeGrafter"/>
</dbReference>
<accession>A0A2T2WW95</accession>
<gene>
    <name evidence="2" type="ORF">C7B47_10680</name>
</gene>
<dbReference type="Gene3D" id="3.40.50.300">
    <property type="entry name" value="P-loop containing nucleotide triphosphate hydrolases"/>
    <property type="match status" value="1"/>
</dbReference>
<dbReference type="AlphaFoldDB" id="A0A2T2WW95"/>
<dbReference type="GO" id="GO:0016887">
    <property type="term" value="F:ATP hydrolysis activity"/>
    <property type="evidence" value="ECO:0007669"/>
    <property type="project" value="TreeGrafter"/>
</dbReference>
<evidence type="ECO:0000259" key="1">
    <source>
        <dbReference type="Pfam" id="PF13614"/>
    </source>
</evidence>
<dbReference type="Pfam" id="PF13614">
    <property type="entry name" value="AAA_31"/>
    <property type="match status" value="1"/>
</dbReference>
<dbReference type="PANTHER" id="PTHR43384:SF13">
    <property type="entry name" value="SLR0110 PROTEIN"/>
    <property type="match status" value="1"/>
</dbReference>
<feature type="domain" description="AAA" evidence="1">
    <location>
        <begin position="126"/>
        <end position="290"/>
    </location>
</feature>
<dbReference type="EMBL" id="PXYX01000022">
    <property type="protein sequence ID" value="PSR26492.1"/>
    <property type="molecule type" value="Genomic_DNA"/>
</dbReference>
<evidence type="ECO:0000313" key="2">
    <source>
        <dbReference type="EMBL" id="PSR26492.1"/>
    </source>
</evidence>
<organism evidence="2 3">
    <name type="scientific">Sulfobacillus thermosulfidooxidans</name>
    <dbReference type="NCBI Taxonomy" id="28034"/>
    <lineage>
        <taxon>Bacteria</taxon>
        <taxon>Bacillati</taxon>
        <taxon>Bacillota</taxon>
        <taxon>Clostridia</taxon>
        <taxon>Eubacteriales</taxon>
        <taxon>Clostridiales Family XVII. Incertae Sedis</taxon>
        <taxon>Sulfobacillus</taxon>
    </lineage>
</organism>
<reference evidence="2 3" key="1">
    <citation type="journal article" date="2014" name="BMC Genomics">
        <title>Comparison of environmental and isolate Sulfobacillus genomes reveals diverse carbon, sulfur, nitrogen, and hydrogen metabolisms.</title>
        <authorList>
            <person name="Justice N.B."/>
            <person name="Norman A."/>
            <person name="Brown C.T."/>
            <person name="Singh A."/>
            <person name="Thomas B.C."/>
            <person name="Banfield J.F."/>
        </authorList>
    </citation>
    <scope>NUCLEOTIDE SEQUENCE [LARGE SCALE GENOMIC DNA]</scope>
    <source>
        <strain evidence="2">AMDSBA5</strain>
    </source>
</reference>
<evidence type="ECO:0000313" key="3">
    <source>
        <dbReference type="Proteomes" id="UP000242705"/>
    </source>
</evidence>
<dbReference type="GO" id="GO:0005829">
    <property type="term" value="C:cytosol"/>
    <property type="evidence" value="ECO:0007669"/>
    <property type="project" value="TreeGrafter"/>
</dbReference>
<comment type="caution">
    <text evidence="2">The sequence shown here is derived from an EMBL/GenBank/DDBJ whole genome shotgun (WGS) entry which is preliminary data.</text>
</comment>
<dbReference type="InterPro" id="IPR050625">
    <property type="entry name" value="ParA/MinD_ATPase"/>
</dbReference>
<dbReference type="PANTHER" id="PTHR43384">
    <property type="entry name" value="SEPTUM SITE-DETERMINING PROTEIN MIND HOMOLOG, CHLOROPLASTIC-RELATED"/>
    <property type="match status" value="1"/>
</dbReference>